<evidence type="ECO:0000313" key="6">
    <source>
        <dbReference type="EMBL" id="TGO26146.1"/>
    </source>
</evidence>
<dbReference type="AlphaFoldDB" id="A0A4Z1FNA5"/>
<dbReference type="PANTHER" id="PTHR24346">
    <property type="entry name" value="MAP/MICROTUBULE AFFINITY-REGULATING KINASE"/>
    <property type="match status" value="1"/>
</dbReference>
<evidence type="ECO:0000256" key="4">
    <source>
        <dbReference type="SAM" id="MobiDB-lite"/>
    </source>
</evidence>
<feature type="domain" description="Protein kinase" evidence="5">
    <location>
        <begin position="99"/>
        <end position="401"/>
    </location>
</feature>
<gene>
    <name evidence="6" type="ORF">BPAE_0065g00220</name>
</gene>
<dbReference type="Pfam" id="PF00069">
    <property type="entry name" value="Pkinase"/>
    <property type="match status" value="1"/>
</dbReference>
<dbReference type="GO" id="GO:0005516">
    <property type="term" value="F:calmodulin binding"/>
    <property type="evidence" value="ECO:0007669"/>
    <property type="project" value="TreeGrafter"/>
</dbReference>
<dbReference type="CDD" id="cd14008">
    <property type="entry name" value="STKc_LKB1_CaMKK"/>
    <property type="match status" value="1"/>
</dbReference>
<feature type="region of interest" description="Disordered" evidence="4">
    <location>
        <begin position="507"/>
        <end position="584"/>
    </location>
</feature>
<proteinExistence type="predicted"/>
<dbReference type="PANTHER" id="PTHR24346:SF77">
    <property type="entry name" value="SERINE THREONINE PROTEIN KINASE"/>
    <property type="match status" value="1"/>
</dbReference>
<reference evidence="6 7" key="1">
    <citation type="submission" date="2017-12" db="EMBL/GenBank/DDBJ databases">
        <title>Comparative genomics of Botrytis spp.</title>
        <authorList>
            <person name="Valero-Jimenez C.A."/>
            <person name="Tapia P."/>
            <person name="Veloso J."/>
            <person name="Silva-Moreno E."/>
            <person name="Staats M."/>
            <person name="Valdes J.H."/>
            <person name="Van Kan J.A.L."/>
        </authorList>
    </citation>
    <scope>NUCLEOTIDE SEQUENCE [LARGE SCALE GENOMIC DNA]</scope>
    <source>
        <strain evidence="6 7">Bp0003</strain>
    </source>
</reference>
<dbReference type="PROSITE" id="PS50011">
    <property type="entry name" value="PROTEIN_KINASE_DOM"/>
    <property type="match status" value="1"/>
</dbReference>
<comment type="caution">
    <text evidence="6">The sequence shown here is derived from an EMBL/GenBank/DDBJ whole genome shotgun (WGS) entry which is preliminary data.</text>
</comment>
<keyword evidence="2 3" id="KW-0067">ATP-binding</keyword>
<protein>
    <recommendedName>
        <fullName evidence="5">Protein kinase domain-containing protein</fullName>
    </recommendedName>
</protein>
<dbReference type="EMBL" id="PQXI01000065">
    <property type="protein sequence ID" value="TGO26146.1"/>
    <property type="molecule type" value="Genomic_DNA"/>
</dbReference>
<dbReference type="GO" id="GO:0035556">
    <property type="term" value="P:intracellular signal transduction"/>
    <property type="evidence" value="ECO:0007669"/>
    <property type="project" value="TreeGrafter"/>
</dbReference>
<accession>A0A4Z1FNA5</accession>
<name>A0A4Z1FNA5_9HELO</name>
<feature type="compositionally biased region" description="Basic and acidic residues" evidence="4">
    <location>
        <begin position="559"/>
        <end position="580"/>
    </location>
</feature>
<keyword evidence="1 3" id="KW-0547">Nucleotide-binding</keyword>
<organism evidence="6 7">
    <name type="scientific">Botrytis paeoniae</name>
    <dbReference type="NCBI Taxonomy" id="278948"/>
    <lineage>
        <taxon>Eukaryota</taxon>
        <taxon>Fungi</taxon>
        <taxon>Dikarya</taxon>
        <taxon>Ascomycota</taxon>
        <taxon>Pezizomycotina</taxon>
        <taxon>Leotiomycetes</taxon>
        <taxon>Helotiales</taxon>
        <taxon>Sclerotiniaceae</taxon>
        <taxon>Botrytis</taxon>
    </lineage>
</organism>
<dbReference type="SMART" id="SM00220">
    <property type="entry name" value="S_TKc"/>
    <property type="match status" value="1"/>
</dbReference>
<evidence type="ECO:0000256" key="2">
    <source>
        <dbReference type="ARBA" id="ARBA00022840"/>
    </source>
</evidence>
<evidence type="ECO:0000256" key="1">
    <source>
        <dbReference type="ARBA" id="ARBA00022741"/>
    </source>
</evidence>
<dbReference type="PROSITE" id="PS00107">
    <property type="entry name" value="PROTEIN_KINASE_ATP"/>
    <property type="match status" value="1"/>
</dbReference>
<evidence type="ECO:0000259" key="5">
    <source>
        <dbReference type="PROSITE" id="PS50011"/>
    </source>
</evidence>
<keyword evidence="7" id="KW-1185">Reference proteome</keyword>
<dbReference type="SUPFAM" id="SSF56112">
    <property type="entry name" value="Protein kinase-like (PK-like)"/>
    <property type="match status" value="1"/>
</dbReference>
<evidence type="ECO:0000256" key="3">
    <source>
        <dbReference type="PROSITE-ProRule" id="PRU10141"/>
    </source>
</evidence>
<dbReference type="InterPro" id="IPR017441">
    <property type="entry name" value="Protein_kinase_ATP_BS"/>
</dbReference>
<dbReference type="Gene3D" id="3.30.200.20">
    <property type="entry name" value="Phosphorylase Kinase, domain 1"/>
    <property type="match status" value="1"/>
</dbReference>
<dbReference type="PROSITE" id="PS00108">
    <property type="entry name" value="PROTEIN_KINASE_ST"/>
    <property type="match status" value="1"/>
</dbReference>
<dbReference type="GO" id="GO:0005524">
    <property type="term" value="F:ATP binding"/>
    <property type="evidence" value="ECO:0007669"/>
    <property type="project" value="UniProtKB-UniRule"/>
</dbReference>
<dbReference type="InterPro" id="IPR011009">
    <property type="entry name" value="Kinase-like_dom_sf"/>
</dbReference>
<dbReference type="FunFam" id="1.10.510.10:FF:000995">
    <property type="entry name" value="BcCMK3, calcium/calmodulin-dependent protein kinase"/>
    <property type="match status" value="1"/>
</dbReference>
<dbReference type="Gene3D" id="1.10.510.10">
    <property type="entry name" value="Transferase(Phosphotransferase) domain 1"/>
    <property type="match status" value="1"/>
</dbReference>
<dbReference type="FunFam" id="3.30.200.20:FF:000447">
    <property type="entry name" value="Calcium/calmodulin dependent protein kinase"/>
    <property type="match status" value="1"/>
</dbReference>
<feature type="compositionally biased region" description="Polar residues" evidence="4">
    <location>
        <begin position="547"/>
        <end position="558"/>
    </location>
</feature>
<dbReference type="GO" id="GO:0005737">
    <property type="term" value="C:cytoplasm"/>
    <property type="evidence" value="ECO:0007669"/>
    <property type="project" value="TreeGrafter"/>
</dbReference>
<dbReference type="GO" id="GO:0004683">
    <property type="term" value="F:calcium/calmodulin-dependent protein kinase activity"/>
    <property type="evidence" value="ECO:0007669"/>
    <property type="project" value="TreeGrafter"/>
</dbReference>
<feature type="region of interest" description="Disordered" evidence="4">
    <location>
        <begin position="1"/>
        <end position="20"/>
    </location>
</feature>
<dbReference type="Proteomes" id="UP000297910">
    <property type="component" value="Unassembled WGS sequence"/>
</dbReference>
<evidence type="ECO:0000313" key="7">
    <source>
        <dbReference type="Proteomes" id="UP000297910"/>
    </source>
</evidence>
<dbReference type="InterPro" id="IPR000719">
    <property type="entry name" value="Prot_kinase_dom"/>
</dbReference>
<sequence>MSSFAGDCENPGHPGDITQKEADAGILPSHGISLDIPGELVDGRPPLVQYLSTPAYQSPLRHHRRSASAHRQVKETLDARSEYMNNEEDGRAEHHINQYIIKDEIGRGSFGAVHLAVDQYGTEFAVKEFSKSRLRKRAQSNILRRPHYVRRPGHLAAGSGFNSPLHRHSASDIHIDEQRGNPLYLIKEEIAIMKKLNHPNLVSLIEVLDDPEEDSLYMVLEMCKKGVVMKVGLGEKADPYDVESCRCWFRDLILGIEYLHAQGVVHRDIKPDNLLLTEDDVLKVVDFGVSEMFKKASDMMTAKSTGSPAFLPPELCVTKHGDVSGRAADIWSMGISLYCLRFGHIPFERTGVLELYEAIKNDEVDYEPSTDPQFVDLMRRILEKDPKKRITMDEIREHPWVTNNGTDPLLPKEENIATLVEPPSEIEVNHAITAKMRGLLAVMKAVKKFKSKMEQRRPNAISETLGKGIRVLHPSMGMTDQKESALHRSKSSDLEDRRLVEAALAAEGVHHDGTYPSADGPRTMASRMDSSSTIVADEEPIVKKVQSRSIAKTDSSNSIEKRPEFREQQSGDKGHAHDPLDEQPLYLGIGAGVGEGGNSLNEPVQELIAESPTAADFNIYDTAYQQEVDRIRAVQGHAATVYLTRRVDHKKEYKADRHMKNLPNHTEMKGRIQEGWKGLVDRAQESKDERSLHEKLTEGHQAFSELVSKAVENTRNMGRDVSEREGATSEK</sequence>
<dbReference type="InterPro" id="IPR008271">
    <property type="entry name" value="Ser/Thr_kinase_AS"/>
</dbReference>
<feature type="binding site" evidence="3">
    <location>
        <position position="127"/>
    </location>
    <ligand>
        <name>ATP</name>
        <dbReference type="ChEBI" id="CHEBI:30616"/>
    </ligand>
</feature>